<dbReference type="InterPro" id="IPR001279">
    <property type="entry name" value="Metallo-B-lactamas"/>
</dbReference>
<dbReference type="PANTHER" id="PTHR43717:SF1">
    <property type="entry name" value="ANAEROBIC NITRIC OXIDE REDUCTASE FLAVORUBREDOXIN"/>
    <property type="match status" value="1"/>
</dbReference>
<dbReference type="AlphaFoldDB" id="A0A6J7QVB2"/>
<feature type="domain" description="Metallo-beta-lactamase" evidence="1">
    <location>
        <begin position="38"/>
        <end position="209"/>
    </location>
</feature>
<proteinExistence type="predicted"/>
<evidence type="ECO:0000313" key="2">
    <source>
        <dbReference type="EMBL" id="CAB5019733.1"/>
    </source>
</evidence>
<accession>A0A6J7QVB2</accession>
<evidence type="ECO:0000259" key="1">
    <source>
        <dbReference type="SMART" id="SM00849"/>
    </source>
</evidence>
<reference evidence="2" key="1">
    <citation type="submission" date="2020-05" db="EMBL/GenBank/DDBJ databases">
        <authorList>
            <person name="Chiriac C."/>
            <person name="Salcher M."/>
            <person name="Ghai R."/>
            <person name="Kavagutti S V."/>
        </authorList>
    </citation>
    <scope>NUCLEOTIDE SEQUENCE</scope>
</reference>
<dbReference type="PANTHER" id="PTHR43717">
    <property type="entry name" value="ANAEROBIC NITRIC OXIDE REDUCTASE FLAVORUBREDOXIN"/>
    <property type="match status" value="1"/>
</dbReference>
<dbReference type="Pfam" id="PF19583">
    <property type="entry name" value="ODP"/>
    <property type="match status" value="1"/>
</dbReference>
<name>A0A6J7QVB2_9ZZZZ</name>
<dbReference type="Gene3D" id="3.60.15.10">
    <property type="entry name" value="Ribonuclease Z/Hydroxyacylglutathione hydrolase-like"/>
    <property type="match status" value="1"/>
</dbReference>
<protein>
    <submittedName>
        <fullName evidence="2">Unannotated protein</fullName>
    </submittedName>
</protein>
<gene>
    <name evidence="2" type="ORF">UFOPK3992_01638</name>
</gene>
<dbReference type="EMBL" id="CAFBOZ010000272">
    <property type="protein sequence ID" value="CAB5019733.1"/>
    <property type="molecule type" value="Genomic_DNA"/>
</dbReference>
<dbReference type="SMART" id="SM00849">
    <property type="entry name" value="Lactamase_B"/>
    <property type="match status" value="1"/>
</dbReference>
<dbReference type="InterPro" id="IPR036866">
    <property type="entry name" value="RibonucZ/Hydroxyglut_hydro"/>
</dbReference>
<dbReference type="InterPro" id="IPR045761">
    <property type="entry name" value="ODP_dom"/>
</dbReference>
<organism evidence="2">
    <name type="scientific">freshwater metagenome</name>
    <dbReference type="NCBI Taxonomy" id="449393"/>
    <lineage>
        <taxon>unclassified sequences</taxon>
        <taxon>metagenomes</taxon>
        <taxon>ecological metagenomes</taxon>
    </lineage>
</organism>
<dbReference type="SUPFAM" id="SSF56281">
    <property type="entry name" value="Metallo-hydrolase/oxidoreductase"/>
    <property type="match status" value="1"/>
</dbReference>
<sequence length="277" mass="30818">MAFEPKPPPFDLDPEQIAPDTFLIRSVQKAMGVPLYVQINSMVIKGKEPIIIDTGTRANRTKWLSDVFSLVEPEDVRWVFVSHEDVDHIGNLEQVLTACENATLVVDWGVCERYSNAFDFPLERCRWIEHGESFDIGDRVLKVHRPPIYDSPSTHGLFDTSTGVYWAVDAFASGIPDPTMDLHDLNHDEWIEGMGIGAYDGVSAWLPLVDPAKFNRAIDDMVGLGISAIASAHSPMLRDTLIDQAIERLRQLPTSELQAPPGQSVLDEIIAATARLN</sequence>